<evidence type="ECO:0000256" key="1">
    <source>
        <dbReference type="ARBA" id="ARBA00008668"/>
    </source>
</evidence>
<dbReference type="Pfam" id="PF00657">
    <property type="entry name" value="Lipase_GDSL"/>
    <property type="match status" value="1"/>
</dbReference>
<name>A0A8X8WJ85_SALSN</name>
<accession>A0A8X8WJ85</accession>
<dbReference type="SUPFAM" id="SSF52266">
    <property type="entry name" value="SGNH hydrolase"/>
    <property type="match status" value="1"/>
</dbReference>
<proteinExistence type="inferred from homology"/>
<keyword evidence="2" id="KW-0732">Signal</keyword>
<comment type="caution">
    <text evidence="5">The sequence shown here is derived from an EMBL/GenBank/DDBJ whole genome shotgun (WGS) entry which is preliminary data.</text>
</comment>
<keyword evidence="6" id="KW-1185">Reference proteome</keyword>
<dbReference type="Gene3D" id="3.40.50.1110">
    <property type="entry name" value="SGNH hydrolase"/>
    <property type="match status" value="1"/>
</dbReference>
<keyword evidence="3" id="KW-0378">Hydrolase</keyword>
<dbReference type="GO" id="GO:0016788">
    <property type="term" value="F:hydrolase activity, acting on ester bonds"/>
    <property type="evidence" value="ECO:0007669"/>
    <property type="project" value="InterPro"/>
</dbReference>
<reference evidence="5" key="2">
    <citation type="submission" date="2020-08" db="EMBL/GenBank/DDBJ databases">
        <title>Plant Genome Project.</title>
        <authorList>
            <person name="Zhang R.-G."/>
        </authorList>
    </citation>
    <scope>NUCLEOTIDE SEQUENCE</scope>
    <source>
        <strain evidence="5">Huo1</strain>
        <tissue evidence="5">Leaf</tissue>
    </source>
</reference>
<evidence type="ECO:0008006" key="7">
    <source>
        <dbReference type="Google" id="ProtNLM"/>
    </source>
</evidence>
<evidence type="ECO:0000256" key="2">
    <source>
        <dbReference type="ARBA" id="ARBA00022729"/>
    </source>
</evidence>
<evidence type="ECO:0000256" key="4">
    <source>
        <dbReference type="ARBA" id="ARBA00023180"/>
    </source>
</evidence>
<dbReference type="InterPro" id="IPR035669">
    <property type="entry name" value="SGNH_plant_lipase-like"/>
</dbReference>
<evidence type="ECO:0000313" key="6">
    <source>
        <dbReference type="Proteomes" id="UP000298416"/>
    </source>
</evidence>
<dbReference type="InterPro" id="IPR036514">
    <property type="entry name" value="SGNH_hydro_sf"/>
</dbReference>
<gene>
    <name evidence="5" type="ORF">SASPL_145625</name>
</gene>
<organism evidence="5">
    <name type="scientific">Salvia splendens</name>
    <name type="common">Scarlet sage</name>
    <dbReference type="NCBI Taxonomy" id="180675"/>
    <lineage>
        <taxon>Eukaryota</taxon>
        <taxon>Viridiplantae</taxon>
        <taxon>Streptophyta</taxon>
        <taxon>Embryophyta</taxon>
        <taxon>Tracheophyta</taxon>
        <taxon>Spermatophyta</taxon>
        <taxon>Magnoliopsida</taxon>
        <taxon>eudicotyledons</taxon>
        <taxon>Gunneridae</taxon>
        <taxon>Pentapetalae</taxon>
        <taxon>asterids</taxon>
        <taxon>lamiids</taxon>
        <taxon>Lamiales</taxon>
        <taxon>Lamiaceae</taxon>
        <taxon>Nepetoideae</taxon>
        <taxon>Mentheae</taxon>
        <taxon>Salviinae</taxon>
        <taxon>Salvia</taxon>
        <taxon>Salvia subgen. Calosphace</taxon>
        <taxon>core Calosphace</taxon>
    </lineage>
</organism>
<protein>
    <recommendedName>
        <fullName evidence="7">Alpha-L-fucosidase</fullName>
    </recommendedName>
</protein>
<dbReference type="Proteomes" id="UP000298416">
    <property type="component" value="Unassembled WGS sequence"/>
</dbReference>
<dbReference type="PANTHER" id="PTHR22835">
    <property type="entry name" value="ZINC FINGER FYVE DOMAIN CONTAINING PROTEIN"/>
    <property type="match status" value="1"/>
</dbReference>
<dbReference type="EMBL" id="PNBA02000017">
    <property type="protein sequence ID" value="KAG6395034.1"/>
    <property type="molecule type" value="Genomic_DNA"/>
</dbReference>
<sequence>MGLHLVQPNSLVENKTNCMEKGCRMEPLLDVDMVVAPTTSTSMFSKHGTTPLIVPCVIVAMSAARIHGKKCGFEAIFNFGDSNSDTGGFYAAFPAERLPFGMTYFHKPAGRATDGRVIVDFLAQALGIPFLSPYLQSIGSDFRHGANFATLASTVRLPQTSLFVTGVSPFSLAIQLNQMKQFKTKVDQLHSSSGEDKLPPPTVFGKSLYTFYIGQNDFTGNLASIGINGVKHYIPQVVSQIASTIKEIYAIGGRDFLVLNLAPIGCYPAFLVELPHNASDIDAFGCLISYNNAVVDYNTMLEEALKQTRREIGDANVVYTDIHSVMLELFHHPTSHGMKYGTKACCGYGGGAYNFDKRVYCGNEKVINGRTLVATACGDPYNYVSWDGIHATDAANKIVAHAMINGSIFRPPFSLHKFCDIQAID</sequence>
<keyword evidence="4" id="KW-0325">Glycoprotein</keyword>
<dbReference type="AlphaFoldDB" id="A0A8X8WJ85"/>
<comment type="similarity">
    <text evidence="1">Belongs to the 'GDSL' lipolytic enzyme family.</text>
</comment>
<dbReference type="CDD" id="cd01837">
    <property type="entry name" value="SGNH_plant_lipase_like"/>
    <property type="match status" value="1"/>
</dbReference>
<evidence type="ECO:0000313" key="5">
    <source>
        <dbReference type="EMBL" id="KAG6395034.1"/>
    </source>
</evidence>
<dbReference type="InterPro" id="IPR001087">
    <property type="entry name" value="GDSL"/>
</dbReference>
<dbReference type="PANTHER" id="PTHR22835:SF656">
    <property type="entry name" value="LANATOSIDE 15'-O-ACETYLESTERASE"/>
    <property type="match status" value="1"/>
</dbReference>
<reference evidence="5" key="1">
    <citation type="submission" date="2018-01" db="EMBL/GenBank/DDBJ databases">
        <authorList>
            <person name="Mao J.F."/>
        </authorList>
    </citation>
    <scope>NUCLEOTIDE SEQUENCE</scope>
    <source>
        <strain evidence="5">Huo1</strain>
        <tissue evidence="5">Leaf</tissue>
    </source>
</reference>
<evidence type="ECO:0000256" key="3">
    <source>
        <dbReference type="ARBA" id="ARBA00022801"/>
    </source>
</evidence>